<evidence type="ECO:0000256" key="1">
    <source>
        <dbReference type="SAM" id="SignalP"/>
    </source>
</evidence>
<protein>
    <submittedName>
        <fullName evidence="2">BH1117 protein</fullName>
    </submittedName>
</protein>
<dbReference type="PROSITE" id="PS51257">
    <property type="entry name" value="PROKAR_LIPOPROTEIN"/>
    <property type="match status" value="1"/>
</dbReference>
<evidence type="ECO:0000313" key="3">
    <source>
        <dbReference type="Proteomes" id="UP000001258"/>
    </source>
</evidence>
<dbReference type="PANTHER" id="PTHR43649:SF11">
    <property type="entry name" value="ABC TRANSPORTER SUBSTRATE-BINDING PROTEIN YESO-RELATED"/>
    <property type="match status" value="1"/>
</dbReference>
<proteinExistence type="predicted"/>
<dbReference type="KEGG" id="bha:BH1117"/>
<sequence>MKLKAGFRSCLLGVAFLLVLAGCSSGTSNEVDGEQEAGNEDVVLRVAWWGGQERHDMTIEAIELFEEKYPHIQVDPEFTSWDNYWERLTTQAAGNNLPDVIQMDNSKLNEYSSRGLVIDLQSLIADGTINLDDVDDVYQDMNVQDGSVWAVSAGSNALAAIYNEEMLEEQGIQLEPGYTYEDFYEAMQTLKENIDGDFYGYDFGNAEYEMFFVYARQNGESFYNEDGTGLGFENQTLIDFLTFVKQMVDDGVAPPHALTLEYIQGGESLLGDQMAGAAMAASNGIIGLQQSTEHQLGLMLLPSLDGGVHGNWIRPSMSYSISSHSEEQEAAALFIDFLTNDLQANEILKAERGVPISSKVREHLAPMVDGPIAKTFEFLELVADYTSPADPLPPPGESEVRGAFLRMIESVKYERLSIEEATEQFRQEAEQILR</sequence>
<keyword evidence="1" id="KW-0732">Signal</keyword>
<dbReference type="EMBL" id="BA000004">
    <property type="protein sequence ID" value="BAB04836.1"/>
    <property type="molecule type" value="Genomic_DNA"/>
</dbReference>
<dbReference type="Gene3D" id="3.40.190.10">
    <property type="entry name" value="Periplasmic binding protein-like II"/>
    <property type="match status" value="2"/>
</dbReference>
<organism evidence="2 3">
    <name type="scientific">Halalkalibacterium halodurans (strain ATCC BAA-125 / DSM 18197 / FERM 7344 / JCM 9153 / C-125)</name>
    <name type="common">Bacillus halodurans</name>
    <dbReference type="NCBI Taxonomy" id="272558"/>
    <lineage>
        <taxon>Bacteria</taxon>
        <taxon>Bacillati</taxon>
        <taxon>Bacillota</taxon>
        <taxon>Bacilli</taxon>
        <taxon>Bacillales</taxon>
        <taxon>Bacillaceae</taxon>
        <taxon>Halalkalibacterium (ex Joshi et al. 2022)</taxon>
    </lineage>
</organism>
<feature type="signal peptide" evidence="1">
    <location>
        <begin position="1"/>
        <end position="21"/>
    </location>
</feature>
<dbReference type="PIR" id="E83789">
    <property type="entry name" value="E83789"/>
</dbReference>
<accession>Q9KDU4</accession>
<dbReference type="Pfam" id="PF01547">
    <property type="entry name" value="SBP_bac_1"/>
    <property type="match status" value="1"/>
</dbReference>
<dbReference type="HOGENOM" id="CLU_031285_5_0_9"/>
<reference evidence="2 3" key="1">
    <citation type="journal article" date="2000" name="Nucleic Acids Res.">
        <title>Complete genome sequence of the alkaliphilic bacterium Bacillus halodurans and genomic sequence comparison with Bacillus subtilis.</title>
        <authorList>
            <person name="Takami H."/>
            <person name="Nakasone K."/>
            <person name="Takaki Y."/>
            <person name="Maeno G."/>
            <person name="Sasaki R."/>
            <person name="Masui N."/>
            <person name="Fuji F."/>
            <person name="Hirama C."/>
            <person name="Nakamura Y."/>
            <person name="Ogasawara N."/>
            <person name="Kuhara S."/>
            <person name="Horikoshi K."/>
        </authorList>
    </citation>
    <scope>NUCLEOTIDE SEQUENCE [LARGE SCALE GENOMIC DNA]</scope>
    <source>
        <strain evidence="3">ATCC BAA-125 / DSM 18197 / FERM 7344 / JCM 9153 / C-125</strain>
    </source>
</reference>
<keyword evidence="3" id="KW-1185">Reference proteome</keyword>
<name>Q9KDU4_HALH5</name>
<gene>
    <name evidence="2" type="ordered locus">BH1117</name>
</gene>
<dbReference type="AlphaFoldDB" id="Q9KDU4"/>
<dbReference type="PANTHER" id="PTHR43649">
    <property type="entry name" value="ARABINOSE-BINDING PROTEIN-RELATED"/>
    <property type="match status" value="1"/>
</dbReference>
<dbReference type="eggNOG" id="COG1653">
    <property type="taxonomic scope" value="Bacteria"/>
</dbReference>
<dbReference type="SUPFAM" id="SSF53850">
    <property type="entry name" value="Periplasmic binding protein-like II"/>
    <property type="match status" value="1"/>
</dbReference>
<dbReference type="RefSeq" id="WP_010897287.1">
    <property type="nucleotide sequence ID" value="NC_002570.2"/>
</dbReference>
<dbReference type="STRING" id="272558.gene:10727011"/>
<evidence type="ECO:0000313" key="2">
    <source>
        <dbReference type="EMBL" id="BAB04836.1"/>
    </source>
</evidence>
<feature type="chain" id="PRO_5039197229" evidence="1">
    <location>
        <begin position="22"/>
        <end position="434"/>
    </location>
</feature>
<dbReference type="Proteomes" id="UP000001258">
    <property type="component" value="Chromosome"/>
</dbReference>
<dbReference type="InterPro" id="IPR006059">
    <property type="entry name" value="SBP"/>
</dbReference>
<dbReference type="InterPro" id="IPR050490">
    <property type="entry name" value="Bact_solute-bd_prot1"/>
</dbReference>